<dbReference type="SUPFAM" id="SSF88946">
    <property type="entry name" value="Sigma2 domain of RNA polymerase sigma factors"/>
    <property type="match status" value="1"/>
</dbReference>
<dbReference type="Pfam" id="PF04542">
    <property type="entry name" value="Sigma70_r2"/>
    <property type="match status" value="1"/>
</dbReference>
<dbReference type="Gene3D" id="1.10.10.10">
    <property type="entry name" value="Winged helix-like DNA-binding domain superfamily/Winged helix DNA-binding domain"/>
    <property type="match status" value="1"/>
</dbReference>
<dbReference type="InterPro" id="IPR014284">
    <property type="entry name" value="RNA_pol_sigma-70_dom"/>
</dbReference>
<dbReference type="AlphaFoldDB" id="A0A2P8GWD4"/>
<dbReference type="RefSeq" id="WP_106563312.1">
    <property type="nucleotide sequence ID" value="NZ_PYAU01000001.1"/>
</dbReference>
<protein>
    <submittedName>
        <fullName evidence="8">RNA polymerase ECF family sigma subunit</fullName>
    </submittedName>
    <submittedName>
        <fullName evidence="9">RNA polymerase sigma factor</fullName>
    </submittedName>
</protein>
<comment type="caution">
    <text evidence="8">The sequence shown here is derived from an EMBL/GenBank/DDBJ whole genome shotgun (WGS) entry which is preliminary data.</text>
</comment>
<evidence type="ECO:0000313" key="9">
    <source>
        <dbReference type="EMBL" id="RUQ87189.1"/>
    </source>
</evidence>
<evidence type="ECO:0000313" key="8">
    <source>
        <dbReference type="EMBL" id="PSL38273.1"/>
    </source>
</evidence>
<dbReference type="GO" id="GO:0006352">
    <property type="term" value="P:DNA-templated transcription initiation"/>
    <property type="evidence" value="ECO:0007669"/>
    <property type="project" value="InterPro"/>
</dbReference>
<evidence type="ECO:0000256" key="3">
    <source>
        <dbReference type="ARBA" id="ARBA00023082"/>
    </source>
</evidence>
<dbReference type="InterPro" id="IPR007627">
    <property type="entry name" value="RNA_pol_sigma70_r2"/>
</dbReference>
<sequence length="185" mass="20848">MDARSPLSDASDGILAARAADGDAVAFEALMRRYGPMLRAYAVKVLGSNDEADDVVQESFINAWNHVAELADVTVVRSWLMRLVSNKAIERIRRRKYHRDIDDWDAPGPAQNTPERQVEMSMQMHALAQALGRLPAEQRECWVLKEVGGVSYADIAEELDLPVSTVRGLLSRARRTLLKDMEEWR</sequence>
<dbReference type="InterPro" id="IPR039425">
    <property type="entry name" value="RNA_pol_sigma-70-like"/>
</dbReference>
<evidence type="ECO:0000256" key="4">
    <source>
        <dbReference type="ARBA" id="ARBA00023125"/>
    </source>
</evidence>
<dbReference type="EMBL" id="RZGY01000001">
    <property type="protein sequence ID" value="RUQ87189.1"/>
    <property type="molecule type" value="Genomic_DNA"/>
</dbReference>
<reference evidence="9 11" key="2">
    <citation type="submission" date="2018-12" db="EMBL/GenBank/DDBJ databases">
        <authorList>
            <person name="hu s."/>
            <person name="Xu Y."/>
            <person name="Xu B."/>
            <person name="Li F."/>
        </authorList>
    </citation>
    <scope>NUCLEOTIDE SEQUENCE [LARGE SCALE GENOMIC DNA]</scope>
    <source>
        <strain evidence="9 11">KSW2-17</strain>
    </source>
</reference>
<keyword evidence="3" id="KW-0731">Sigma factor</keyword>
<evidence type="ECO:0000259" key="7">
    <source>
        <dbReference type="Pfam" id="PF08281"/>
    </source>
</evidence>
<dbReference type="Pfam" id="PF08281">
    <property type="entry name" value="Sigma70_r4_2"/>
    <property type="match status" value="1"/>
</dbReference>
<dbReference type="OrthoDB" id="7376212at2"/>
<evidence type="ECO:0000313" key="10">
    <source>
        <dbReference type="Proteomes" id="UP000241203"/>
    </source>
</evidence>
<dbReference type="NCBIfam" id="TIGR02937">
    <property type="entry name" value="sigma70-ECF"/>
    <property type="match status" value="1"/>
</dbReference>
<evidence type="ECO:0000256" key="5">
    <source>
        <dbReference type="ARBA" id="ARBA00023163"/>
    </source>
</evidence>
<keyword evidence="2" id="KW-0805">Transcription regulation</keyword>
<proteinExistence type="inferred from homology"/>
<dbReference type="GO" id="GO:0003677">
    <property type="term" value="F:DNA binding"/>
    <property type="evidence" value="ECO:0007669"/>
    <property type="project" value="UniProtKB-KW"/>
</dbReference>
<dbReference type="EMBL" id="PYAU01000001">
    <property type="protein sequence ID" value="PSL38273.1"/>
    <property type="molecule type" value="Genomic_DNA"/>
</dbReference>
<keyword evidence="5" id="KW-0804">Transcription</keyword>
<evidence type="ECO:0000313" key="11">
    <source>
        <dbReference type="Proteomes" id="UP000268291"/>
    </source>
</evidence>
<evidence type="ECO:0000256" key="2">
    <source>
        <dbReference type="ARBA" id="ARBA00023015"/>
    </source>
</evidence>
<gene>
    <name evidence="8" type="ORF">CLV49_1890</name>
    <name evidence="9" type="ORF">ELQ93_09770</name>
</gene>
<dbReference type="Proteomes" id="UP000241203">
    <property type="component" value="Unassembled WGS sequence"/>
</dbReference>
<dbReference type="InterPro" id="IPR013324">
    <property type="entry name" value="RNA_pol_sigma_r3/r4-like"/>
</dbReference>
<dbReference type="PANTHER" id="PTHR43133:SF8">
    <property type="entry name" value="RNA POLYMERASE SIGMA FACTOR HI_1459-RELATED"/>
    <property type="match status" value="1"/>
</dbReference>
<dbReference type="InterPro" id="IPR013325">
    <property type="entry name" value="RNA_pol_sigma_r2"/>
</dbReference>
<organism evidence="8 10">
    <name type="scientific">Labedella gwakjiensis</name>
    <dbReference type="NCBI Taxonomy" id="390269"/>
    <lineage>
        <taxon>Bacteria</taxon>
        <taxon>Bacillati</taxon>
        <taxon>Actinomycetota</taxon>
        <taxon>Actinomycetes</taxon>
        <taxon>Micrococcales</taxon>
        <taxon>Microbacteriaceae</taxon>
        <taxon>Labedella</taxon>
    </lineage>
</organism>
<reference evidence="8 10" key="1">
    <citation type="submission" date="2018-03" db="EMBL/GenBank/DDBJ databases">
        <title>Genomic Encyclopedia of Archaeal and Bacterial Type Strains, Phase II (KMG-II): from individual species to whole genera.</title>
        <authorList>
            <person name="Goeker M."/>
        </authorList>
    </citation>
    <scope>NUCLEOTIDE SEQUENCE [LARGE SCALE GENOMIC DNA]</scope>
    <source>
        <strain evidence="8 10">DSM 21548</strain>
    </source>
</reference>
<feature type="domain" description="RNA polymerase sigma factor 70 region 4 type 2" evidence="7">
    <location>
        <begin position="126"/>
        <end position="177"/>
    </location>
</feature>
<dbReference type="Gene3D" id="1.10.1740.10">
    <property type="match status" value="1"/>
</dbReference>
<dbReference type="InterPro" id="IPR013249">
    <property type="entry name" value="RNA_pol_sigma70_r4_t2"/>
</dbReference>
<dbReference type="InterPro" id="IPR036388">
    <property type="entry name" value="WH-like_DNA-bd_sf"/>
</dbReference>
<dbReference type="GO" id="GO:0016987">
    <property type="term" value="F:sigma factor activity"/>
    <property type="evidence" value="ECO:0007669"/>
    <property type="project" value="UniProtKB-KW"/>
</dbReference>
<feature type="domain" description="RNA polymerase sigma-70 region 2" evidence="6">
    <location>
        <begin position="30"/>
        <end position="96"/>
    </location>
</feature>
<name>A0A2P8GWD4_9MICO</name>
<accession>A0A2P8GWD4</accession>
<evidence type="ECO:0000256" key="1">
    <source>
        <dbReference type="ARBA" id="ARBA00010641"/>
    </source>
</evidence>
<evidence type="ECO:0000259" key="6">
    <source>
        <dbReference type="Pfam" id="PF04542"/>
    </source>
</evidence>
<comment type="similarity">
    <text evidence="1">Belongs to the sigma-70 factor family. ECF subfamily.</text>
</comment>
<keyword evidence="11" id="KW-1185">Reference proteome</keyword>
<dbReference type="PANTHER" id="PTHR43133">
    <property type="entry name" value="RNA POLYMERASE ECF-TYPE SIGMA FACTO"/>
    <property type="match status" value="1"/>
</dbReference>
<dbReference type="CDD" id="cd06171">
    <property type="entry name" value="Sigma70_r4"/>
    <property type="match status" value="1"/>
</dbReference>
<keyword evidence="4" id="KW-0238">DNA-binding</keyword>
<dbReference type="Proteomes" id="UP000268291">
    <property type="component" value="Unassembled WGS sequence"/>
</dbReference>
<dbReference type="SUPFAM" id="SSF88659">
    <property type="entry name" value="Sigma3 and sigma4 domains of RNA polymerase sigma factors"/>
    <property type="match status" value="1"/>
</dbReference>